<proteinExistence type="predicted"/>
<protein>
    <submittedName>
        <fullName evidence="3">Uncharacterized protein</fullName>
    </submittedName>
</protein>
<gene>
    <name evidence="3" type="ORF">PMES_01730</name>
</gene>
<keyword evidence="2" id="KW-0472">Membrane</keyword>
<dbReference type="Proteomes" id="UP000698242">
    <property type="component" value="Unassembled WGS sequence"/>
</dbReference>
<evidence type="ECO:0000313" key="3">
    <source>
        <dbReference type="EMBL" id="KAF0675975.1"/>
    </source>
</evidence>
<sequence length="185" mass="19035">MDMETHVAQGEHGVIRVFSLDMPIAQARSLVDGRGNGAPGLPALLGISGIDKSRLELIDPADLSGVGLSNYLIDGLGADAEEVAADSARLSGLTGTVLVVPSSAFSGRERELAPREPLLPVASYRESGTVPPAAQAPVAGARGTAEGVPQGEAVPPRRRGGRTWMWVAVTAILLLGLWLLIGTAG</sequence>
<feature type="region of interest" description="Disordered" evidence="1">
    <location>
        <begin position="130"/>
        <end position="156"/>
    </location>
</feature>
<feature type="compositionally biased region" description="Low complexity" evidence="1">
    <location>
        <begin position="130"/>
        <end position="145"/>
    </location>
</feature>
<dbReference type="RefSeq" id="WP_159965295.1">
    <property type="nucleotide sequence ID" value="NZ_APKE01000020.1"/>
</dbReference>
<dbReference type="EMBL" id="APKE01000020">
    <property type="protein sequence ID" value="KAF0675975.1"/>
    <property type="molecule type" value="Genomic_DNA"/>
</dbReference>
<evidence type="ECO:0000256" key="2">
    <source>
        <dbReference type="SAM" id="Phobius"/>
    </source>
</evidence>
<evidence type="ECO:0000313" key="4">
    <source>
        <dbReference type="Proteomes" id="UP000698242"/>
    </source>
</evidence>
<organism evidence="3 4">
    <name type="scientific">Profundibacterium mesophilum KAUST100406-0324</name>
    <dbReference type="NCBI Taxonomy" id="1037889"/>
    <lineage>
        <taxon>Bacteria</taxon>
        <taxon>Pseudomonadati</taxon>
        <taxon>Pseudomonadota</taxon>
        <taxon>Alphaproteobacteria</taxon>
        <taxon>Rhodobacterales</taxon>
        <taxon>Roseobacteraceae</taxon>
        <taxon>Profundibacterium</taxon>
    </lineage>
</organism>
<name>A0A921TBP1_9RHOB</name>
<dbReference type="OrthoDB" id="7875742at2"/>
<accession>A0A921TBP1</accession>
<comment type="caution">
    <text evidence="3">The sequence shown here is derived from an EMBL/GenBank/DDBJ whole genome shotgun (WGS) entry which is preliminary data.</text>
</comment>
<keyword evidence="4" id="KW-1185">Reference proteome</keyword>
<keyword evidence="2" id="KW-0812">Transmembrane</keyword>
<feature type="transmembrane region" description="Helical" evidence="2">
    <location>
        <begin position="163"/>
        <end position="181"/>
    </location>
</feature>
<reference evidence="3" key="1">
    <citation type="submission" date="2013-03" db="EMBL/GenBank/DDBJ databases">
        <title>Genome Sequence of the Profundibacterium mesophilum strain KAUST100406-0324T from Red Sea, a novel genus in the family Rhodobacteraceae.</title>
        <authorList>
            <person name="Essack M."/>
            <person name="Alam I."/>
            <person name="Lafi F."/>
            <person name="Alawi W."/>
            <person name="Kamanu F."/>
            <person name="Al-Suwailem A."/>
            <person name="Lee O.O."/>
            <person name="Xu Y."/>
            <person name="Bajic V."/>
            <person name="Qian P.-Y."/>
            <person name="Archer J."/>
        </authorList>
    </citation>
    <scope>NUCLEOTIDE SEQUENCE</scope>
    <source>
        <strain evidence="3">KAUST100406-0324</strain>
    </source>
</reference>
<keyword evidence="2" id="KW-1133">Transmembrane helix</keyword>
<dbReference type="AlphaFoldDB" id="A0A921TBP1"/>
<evidence type="ECO:0000256" key="1">
    <source>
        <dbReference type="SAM" id="MobiDB-lite"/>
    </source>
</evidence>